<dbReference type="Pfam" id="PF03835">
    <property type="entry name" value="Rad4"/>
    <property type="match status" value="1"/>
</dbReference>
<dbReference type="Gene3D" id="2.20.20.110">
    <property type="entry name" value="Rad4, beta-hairpin domain BHD1"/>
    <property type="match status" value="1"/>
</dbReference>
<feature type="compositionally biased region" description="Basic residues" evidence="6">
    <location>
        <begin position="1105"/>
        <end position="1114"/>
    </location>
</feature>
<dbReference type="Proteomes" id="UP000016931">
    <property type="component" value="Unassembled WGS sequence"/>
</dbReference>
<dbReference type="InterPro" id="IPR018328">
    <property type="entry name" value="Rad4_beta-hairpin_dom3"/>
</dbReference>
<feature type="domain" description="Rad4 beta-hairpin" evidence="9">
    <location>
        <begin position="752"/>
        <end position="826"/>
    </location>
</feature>
<evidence type="ECO:0000256" key="5">
    <source>
        <dbReference type="ARBA" id="ARBA00023242"/>
    </source>
</evidence>
<keyword evidence="4" id="KW-0234">DNA repair</keyword>
<feature type="compositionally biased region" description="Basic residues" evidence="6">
    <location>
        <begin position="1"/>
        <end position="15"/>
    </location>
</feature>
<evidence type="ECO:0000256" key="6">
    <source>
        <dbReference type="SAM" id="MobiDB-lite"/>
    </source>
</evidence>
<dbReference type="Gene3D" id="3.90.260.10">
    <property type="entry name" value="Transglutaminase-like"/>
    <property type="match status" value="2"/>
</dbReference>
<feature type="region of interest" description="Disordered" evidence="6">
    <location>
        <begin position="901"/>
        <end position="1172"/>
    </location>
</feature>
<dbReference type="SMART" id="SM01030">
    <property type="entry name" value="BHD_1"/>
    <property type="match status" value="1"/>
</dbReference>
<feature type="compositionally biased region" description="Basic and acidic residues" evidence="6">
    <location>
        <begin position="909"/>
        <end position="926"/>
    </location>
</feature>
<evidence type="ECO:0000313" key="11">
    <source>
        <dbReference type="Proteomes" id="UP000016931"/>
    </source>
</evidence>
<feature type="compositionally biased region" description="Polar residues" evidence="6">
    <location>
        <begin position="401"/>
        <end position="422"/>
    </location>
</feature>
<feature type="domain" description="Rad4 beta-hairpin" evidence="7">
    <location>
        <begin position="623"/>
        <end position="680"/>
    </location>
</feature>
<feature type="compositionally biased region" description="Acidic residues" evidence="6">
    <location>
        <begin position="43"/>
        <end position="63"/>
    </location>
</feature>
<feature type="domain" description="Rad4 beta-hairpin" evidence="8">
    <location>
        <begin position="682"/>
        <end position="745"/>
    </location>
</feature>
<feature type="region of interest" description="Disordered" evidence="6">
    <location>
        <begin position="367"/>
        <end position="446"/>
    </location>
</feature>
<dbReference type="InterPro" id="IPR018326">
    <property type="entry name" value="Rad4_beta-hairpin_dom1"/>
</dbReference>
<dbReference type="GO" id="GO:0071942">
    <property type="term" value="C:XPC complex"/>
    <property type="evidence" value="ECO:0007669"/>
    <property type="project" value="TreeGrafter"/>
</dbReference>
<dbReference type="GeneID" id="27902445"/>
<evidence type="ECO:0000259" key="9">
    <source>
        <dbReference type="SMART" id="SM01032"/>
    </source>
</evidence>
<evidence type="ECO:0000256" key="4">
    <source>
        <dbReference type="ARBA" id="ARBA00023204"/>
    </source>
</evidence>
<dbReference type="SMART" id="SM01032">
    <property type="entry name" value="BHD_3"/>
    <property type="match status" value="1"/>
</dbReference>
<dbReference type="InterPro" id="IPR038765">
    <property type="entry name" value="Papain-like_cys_pep_sf"/>
</dbReference>
<feature type="compositionally biased region" description="Acidic residues" evidence="6">
    <location>
        <begin position="1006"/>
        <end position="1016"/>
    </location>
</feature>
<dbReference type="SMART" id="SM01031">
    <property type="entry name" value="BHD_2"/>
    <property type="match status" value="1"/>
</dbReference>
<feature type="region of interest" description="Disordered" evidence="6">
    <location>
        <begin position="1"/>
        <end position="118"/>
    </location>
</feature>
<dbReference type="InterPro" id="IPR004583">
    <property type="entry name" value="DNA_repair_Rad4"/>
</dbReference>
<evidence type="ECO:0000256" key="1">
    <source>
        <dbReference type="ARBA" id="ARBA00004123"/>
    </source>
</evidence>
<dbReference type="HOGENOM" id="CLU_003639_0_1_1"/>
<dbReference type="PANTHER" id="PTHR12135:SF2">
    <property type="entry name" value="DNA REPAIR PROTEIN RAD34"/>
    <property type="match status" value="1"/>
</dbReference>
<dbReference type="OMA" id="TWPGKTK"/>
<reference evidence="10 11" key="1">
    <citation type="journal article" date="2012" name="PLoS Pathog.">
        <title>Diverse lifestyles and strategies of plant pathogenesis encoded in the genomes of eighteen Dothideomycetes fungi.</title>
        <authorList>
            <person name="Ohm R.A."/>
            <person name="Feau N."/>
            <person name="Henrissat B."/>
            <person name="Schoch C.L."/>
            <person name="Horwitz B.A."/>
            <person name="Barry K.W."/>
            <person name="Condon B.J."/>
            <person name="Copeland A.C."/>
            <person name="Dhillon B."/>
            <person name="Glaser F."/>
            <person name="Hesse C.N."/>
            <person name="Kosti I."/>
            <person name="LaButti K."/>
            <person name="Lindquist E.A."/>
            <person name="Lucas S."/>
            <person name="Salamov A.A."/>
            <person name="Bradshaw R.E."/>
            <person name="Ciuffetti L."/>
            <person name="Hamelin R.C."/>
            <person name="Kema G.H.J."/>
            <person name="Lawrence C."/>
            <person name="Scott J.A."/>
            <person name="Spatafora J.W."/>
            <person name="Turgeon B.G."/>
            <person name="de Wit P.J.G.M."/>
            <person name="Zhong S."/>
            <person name="Goodwin S.B."/>
            <person name="Grigoriev I.V."/>
        </authorList>
    </citation>
    <scope>NUCLEOTIDE SEQUENCE [LARGE SCALE GENOMIC DNA]</scope>
    <source>
        <strain evidence="10 11">SO2202</strain>
    </source>
</reference>
<dbReference type="Gene3D" id="3.30.70.2460">
    <property type="entry name" value="Rad4, beta-hairpin domain BHD3"/>
    <property type="match status" value="1"/>
</dbReference>
<evidence type="ECO:0000313" key="10">
    <source>
        <dbReference type="EMBL" id="EMF13925.1"/>
    </source>
</evidence>
<protein>
    <submittedName>
        <fullName evidence="10">Rad4-domain-containing protein</fullName>
    </submittedName>
</protein>
<organism evidence="10 11">
    <name type="scientific">Sphaerulina musiva (strain SO2202)</name>
    <name type="common">Poplar stem canker fungus</name>
    <name type="synonym">Septoria musiva</name>
    <dbReference type="NCBI Taxonomy" id="692275"/>
    <lineage>
        <taxon>Eukaryota</taxon>
        <taxon>Fungi</taxon>
        <taxon>Dikarya</taxon>
        <taxon>Ascomycota</taxon>
        <taxon>Pezizomycotina</taxon>
        <taxon>Dothideomycetes</taxon>
        <taxon>Dothideomycetidae</taxon>
        <taxon>Mycosphaerellales</taxon>
        <taxon>Mycosphaerellaceae</taxon>
        <taxon>Sphaerulina</taxon>
    </lineage>
</organism>
<name>M3D706_SPHMS</name>
<keyword evidence="5" id="KW-0539">Nucleus</keyword>
<comment type="similarity">
    <text evidence="2">Belongs to the XPC family.</text>
</comment>
<dbReference type="eggNOG" id="KOG2179">
    <property type="taxonomic scope" value="Eukaryota"/>
</dbReference>
<dbReference type="GO" id="GO:0006298">
    <property type="term" value="P:mismatch repair"/>
    <property type="evidence" value="ECO:0007669"/>
    <property type="project" value="TreeGrafter"/>
</dbReference>
<dbReference type="GO" id="GO:0005737">
    <property type="term" value="C:cytoplasm"/>
    <property type="evidence" value="ECO:0007669"/>
    <property type="project" value="TreeGrafter"/>
</dbReference>
<dbReference type="Pfam" id="PF10404">
    <property type="entry name" value="BHD_2"/>
    <property type="match status" value="1"/>
</dbReference>
<gene>
    <name evidence="10" type="ORF">SEPMUDRAFT_149050</name>
</gene>
<feature type="compositionally biased region" description="Acidic residues" evidence="6">
    <location>
        <begin position="87"/>
        <end position="105"/>
    </location>
</feature>
<keyword evidence="3" id="KW-0227">DNA damage</keyword>
<dbReference type="InterPro" id="IPR018325">
    <property type="entry name" value="Rad4/PNGase_transGLS-fold"/>
</dbReference>
<dbReference type="GO" id="GO:0003697">
    <property type="term" value="F:single-stranded DNA binding"/>
    <property type="evidence" value="ECO:0007669"/>
    <property type="project" value="TreeGrafter"/>
</dbReference>
<dbReference type="STRING" id="692275.M3D706"/>
<dbReference type="FunFam" id="3.30.70.2460:FF:000001">
    <property type="entry name" value="DNA repair protein Rad4 family"/>
    <property type="match status" value="1"/>
</dbReference>
<dbReference type="GO" id="GO:0000111">
    <property type="term" value="C:nucleotide-excision repair factor 2 complex"/>
    <property type="evidence" value="ECO:0007669"/>
    <property type="project" value="TreeGrafter"/>
</dbReference>
<feature type="compositionally biased region" description="Low complexity" evidence="6">
    <location>
        <begin position="434"/>
        <end position="445"/>
    </location>
</feature>
<evidence type="ECO:0000259" key="8">
    <source>
        <dbReference type="SMART" id="SM01031"/>
    </source>
</evidence>
<comment type="subcellular location">
    <subcellularLocation>
        <location evidence="1">Nucleus</location>
    </subcellularLocation>
</comment>
<dbReference type="RefSeq" id="XP_016762046.1">
    <property type="nucleotide sequence ID" value="XM_016905308.1"/>
</dbReference>
<dbReference type="PANTHER" id="PTHR12135">
    <property type="entry name" value="DNA REPAIR PROTEIN XP-C / RAD4"/>
    <property type="match status" value="1"/>
</dbReference>
<dbReference type="InterPro" id="IPR018327">
    <property type="entry name" value="BHD_2"/>
</dbReference>
<proteinExistence type="inferred from homology"/>
<evidence type="ECO:0000259" key="7">
    <source>
        <dbReference type="SMART" id="SM01030"/>
    </source>
</evidence>
<dbReference type="GO" id="GO:0003684">
    <property type="term" value="F:damaged DNA binding"/>
    <property type="evidence" value="ECO:0007669"/>
    <property type="project" value="InterPro"/>
</dbReference>
<evidence type="ECO:0000256" key="3">
    <source>
        <dbReference type="ARBA" id="ARBA00022763"/>
    </source>
</evidence>
<accession>M3D706</accession>
<dbReference type="InterPro" id="IPR042488">
    <property type="entry name" value="Rad4_BHD3_sf"/>
</dbReference>
<dbReference type="OrthoDB" id="300780at2759"/>
<dbReference type="AlphaFoldDB" id="M3D706"/>
<dbReference type="Pfam" id="PF10405">
    <property type="entry name" value="BHD_3"/>
    <property type="match status" value="1"/>
</dbReference>
<dbReference type="SUPFAM" id="SSF54001">
    <property type="entry name" value="Cysteine proteinases"/>
    <property type="match status" value="1"/>
</dbReference>
<sequence length="1172" mass="131018">MAPAKRPRTQTKAHRSTLFDAADTPPPKQTTSAAETKKFLESLDNDDDDDESLSDLDSDDFEDVAPARKKPKMAHIDSAQIGQDERANDDDDDDDDDDDGMDWEDATTAHPNVVPSSKPDVEIADIDVSLNEDGVYVEPELSLATGKKGPSKRERQFRVLTHCLHVQSLMWHNTVRNSWLNDTEVQKILVDGLGDGVKKEITRWRENMGILTKEELEAKKAAAAKLRARNEKKGKGKRSKTRDWSYEAEHLDQGVPNLSQGDPLLRLLKVLAAYWRKRFTVTAPAFRKQGYMPLKRLRDEIQHWSKNMGDADEHGERIENLDAFRNLAKSCEGSRDVGAQLFVALLRAIGLETRMVANLQPAGTGFSKAEEALEKKKKKKKEKKGVDTAMSEKEDDDLPSAKTSKVAQKATPTSKTGTSNGKSARGAKTKPINLEESGSELSELPLEAEEDDVSLVDITTPSSLPQKKAHKKYDRDLAFPTYWTEVCSPVSHKWIPVDPIVLSTIASTDELLQTFEPRGKKADMAKQVMCYTIAFSADGSAKDVTVRYLKKHQLPGKTRGMRIVAEKVPIYNKRGKVKKYENYDWFRTVMSSYDRPQTKRTAADDLEEQTDLKPWKPVKEAKEVEKESLQWYKQSAEFVLEQHLRREEAIVPGAKPVRDFIAGKGDKAVTHPVYKRSDVATCKTVESWHKEGREVKVGEHPMKHVPVRAVTLLRKREMEEHFKEHGEKLQQGLYSWDQTDWIIPPPIHNGVIPKNAFGNMDVYVDTMVPAGAVHLPLKGSAKICRKLEIDYAEACVGFEFGKQRAVPVLSGVVVAEEHEILVRDAWKEQQIEIKRKEDTKRTAAALHWWRKMVMGMRIVERMRAEYDETSGDPDASNPFARKATAQARHVPAVVVEEDVGAGGFFPPGHVEEESREHERQLRREAPSEDVNGNGSGGFFAGSEDEGSAAGDGGFLVVEEGPDGDTSTRPSVATPFTPMSLQSVHQAPEPDEAYRSNGAGGFLVDNSEQEEDEEEEQAPNPGVVKRSRTASRAPAMKATRMAEKPAIRQTPARSAVSRKAPALTTPSSDSNLSELEDDEDPGDTGKPALAPLRRERSSPQVMISPVKKRATRARSRTSNGKRATPVKSQYFEHDDNGVDEDENNNHHNEDDENDSEPEVVRPTRTTARTRNRR</sequence>
<dbReference type="EMBL" id="KB456263">
    <property type="protein sequence ID" value="EMF13925.1"/>
    <property type="molecule type" value="Genomic_DNA"/>
</dbReference>
<dbReference type="Pfam" id="PF10403">
    <property type="entry name" value="BHD_1"/>
    <property type="match status" value="1"/>
</dbReference>
<dbReference type="GO" id="GO:0006289">
    <property type="term" value="P:nucleotide-excision repair"/>
    <property type="evidence" value="ECO:0007669"/>
    <property type="project" value="InterPro"/>
</dbReference>
<dbReference type="InterPro" id="IPR036985">
    <property type="entry name" value="Transglutaminase-like_sf"/>
</dbReference>
<evidence type="ECO:0000256" key="2">
    <source>
        <dbReference type="ARBA" id="ARBA00009525"/>
    </source>
</evidence>
<keyword evidence="11" id="KW-1185">Reference proteome</keyword>